<dbReference type="Pfam" id="PF01724">
    <property type="entry name" value="DUF29"/>
    <property type="match status" value="1"/>
</dbReference>
<evidence type="ECO:0000313" key="2">
    <source>
        <dbReference type="EMBL" id="NDL39024.1"/>
    </source>
</evidence>
<feature type="compositionally biased region" description="Basic and acidic residues" evidence="1">
    <location>
        <begin position="76"/>
        <end position="92"/>
    </location>
</feature>
<evidence type="ECO:0000256" key="1">
    <source>
        <dbReference type="SAM" id="MobiDB-lite"/>
    </source>
</evidence>
<dbReference type="PANTHER" id="PTHR34235:SF4">
    <property type="entry name" value="SLR0291 PROTEIN"/>
    <property type="match status" value="1"/>
</dbReference>
<dbReference type="Gene3D" id="1.20.1220.20">
    <property type="entry name" value="Uncharcterised protein PF01724"/>
    <property type="match status" value="1"/>
</dbReference>
<dbReference type="InterPro" id="IPR002636">
    <property type="entry name" value="DUF29"/>
</dbReference>
<dbReference type="RefSeq" id="WP_011148067.1">
    <property type="nucleotide sequence ID" value="NZ_CAWMTZ010000247.1"/>
</dbReference>
<gene>
    <name evidence="2" type="ORF">GPY51_09595</name>
</gene>
<dbReference type="AlphaFoldDB" id="A0A6L9JLR7"/>
<dbReference type="PANTHER" id="PTHR34235">
    <property type="entry name" value="SLR1203 PROTEIN-RELATED"/>
    <property type="match status" value="1"/>
</dbReference>
<name>A0A6L9JLR7_PHOLM</name>
<protein>
    <submittedName>
        <fullName evidence="2">DUF29 family protein</fullName>
    </submittedName>
</protein>
<dbReference type="Proteomes" id="UP000479300">
    <property type="component" value="Unassembled WGS sequence"/>
</dbReference>
<proteinExistence type="predicted"/>
<reference evidence="2 3" key="1">
    <citation type="submission" date="2019-12" db="EMBL/GenBank/DDBJ databases">
        <title>Engineering Photorhabdus to improve their lethality against agricultural pests.</title>
        <authorList>
            <person name="Machado R.A.R."/>
        </authorList>
    </citation>
    <scope>NUCLEOTIDE SEQUENCE [LARGE SCALE GENOMIC DNA]</scope>
    <source>
        <strain evidence="2 3">EN01</strain>
    </source>
</reference>
<feature type="region of interest" description="Disordered" evidence="1">
    <location>
        <begin position="69"/>
        <end position="92"/>
    </location>
</feature>
<evidence type="ECO:0000313" key="3">
    <source>
        <dbReference type="Proteomes" id="UP000479300"/>
    </source>
</evidence>
<dbReference type="OMA" id="QYQPGRR"/>
<accession>A0A6L9JLR7</accession>
<sequence length="143" mass="16239">MGTRYETDVVAWANEQAALLRSGKLSQIDIENIAEEIEDVGKSEKRELASRLAVLLAHLMKWQFQPGRRGSSWQRTIKEQRKSLSRRTDKTPSLKGCLADKEWLDDAWSDAVAIAANETGLDVFPESCIWDIEQILSQGFYPE</sequence>
<organism evidence="2 3">
    <name type="scientific">Photorhabdus laumondii subsp. laumondii</name>
    <name type="common">Photorhabdus luminescens subsp. laumondii</name>
    <dbReference type="NCBI Taxonomy" id="141679"/>
    <lineage>
        <taxon>Bacteria</taxon>
        <taxon>Pseudomonadati</taxon>
        <taxon>Pseudomonadota</taxon>
        <taxon>Gammaproteobacteria</taxon>
        <taxon>Enterobacterales</taxon>
        <taxon>Morganellaceae</taxon>
        <taxon>Photorhabdus</taxon>
    </lineage>
</organism>
<comment type="caution">
    <text evidence="2">The sequence shown here is derived from an EMBL/GenBank/DDBJ whole genome shotgun (WGS) entry which is preliminary data.</text>
</comment>
<dbReference type="GeneID" id="48850159"/>
<dbReference type="EMBL" id="WSFA01000018">
    <property type="protein sequence ID" value="NDL39024.1"/>
    <property type="molecule type" value="Genomic_DNA"/>
</dbReference>